<dbReference type="PANTHER" id="PTHR12952:SF0">
    <property type="entry name" value="PROTEIN SYS1 HOMOLOG"/>
    <property type="match status" value="1"/>
</dbReference>
<gene>
    <name evidence="9" type="ORF">Sradi_0094700</name>
</gene>
<evidence type="ECO:0000256" key="6">
    <source>
        <dbReference type="ARBA" id="ARBA00022989"/>
    </source>
</evidence>
<keyword evidence="6" id="KW-1133">Transmembrane helix</keyword>
<sequence>MPGLLCNPLYHHLFICIIYGGWPSSITWWVVNITSLAVTALLGEYLCMRRELREFLSQDIDQVCLAFHERGCAELHFSYMSLEY</sequence>
<keyword evidence="8" id="KW-0472">Membrane</keyword>
<dbReference type="PANTHER" id="PTHR12952">
    <property type="entry name" value="SYS1"/>
    <property type="match status" value="1"/>
</dbReference>
<dbReference type="GO" id="GO:0006895">
    <property type="term" value="P:Golgi to endosome transport"/>
    <property type="evidence" value="ECO:0007669"/>
    <property type="project" value="TreeGrafter"/>
</dbReference>
<evidence type="ECO:0000313" key="9">
    <source>
        <dbReference type="EMBL" id="KAL0441558.1"/>
    </source>
</evidence>
<evidence type="ECO:0000256" key="1">
    <source>
        <dbReference type="ARBA" id="ARBA00004653"/>
    </source>
</evidence>
<evidence type="ECO:0000256" key="2">
    <source>
        <dbReference type="ARBA" id="ARBA00008160"/>
    </source>
</evidence>
<comment type="caution">
    <text evidence="9">The sequence shown here is derived from an EMBL/GenBank/DDBJ whole genome shotgun (WGS) entry which is preliminary data.</text>
</comment>
<comment type="similarity">
    <text evidence="2">Belongs to the SYS1 family.</text>
</comment>
<dbReference type="GO" id="GO:0005829">
    <property type="term" value="C:cytosol"/>
    <property type="evidence" value="ECO:0007669"/>
    <property type="project" value="GOC"/>
</dbReference>
<evidence type="ECO:0000256" key="4">
    <source>
        <dbReference type="ARBA" id="ARBA00022692"/>
    </source>
</evidence>
<comment type="subcellular location">
    <subcellularLocation>
        <location evidence="1">Golgi apparatus membrane</location>
        <topology evidence="1">Multi-pass membrane protein</topology>
    </subcellularLocation>
</comment>
<protein>
    <submittedName>
        <fullName evidence="9">Protein SYS1</fullName>
    </submittedName>
</protein>
<evidence type="ECO:0000256" key="8">
    <source>
        <dbReference type="ARBA" id="ARBA00023136"/>
    </source>
</evidence>
<keyword evidence="7" id="KW-0333">Golgi apparatus</keyword>
<dbReference type="AlphaFoldDB" id="A0AAW2WJF9"/>
<reference evidence="9" key="2">
    <citation type="journal article" date="2024" name="Plant">
        <title>Genomic evolution and insights into agronomic trait innovations of Sesamum species.</title>
        <authorList>
            <person name="Miao H."/>
            <person name="Wang L."/>
            <person name="Qu L."/>
            <person name="Liu H."/>
            <person name="Sun Y."/>
            <person name="Le M."/>
            <person name="Wang Q."/>
            <person name="Wei S."/>
            <person name="Zheng Y."/>
            <person name="Lin W."/>
            <person name="Duan Y."/>
            <person name="Cao H."/>
            <person name="Xiong S."/>
            <person name="Wang X."/>
            <person name="Wei L."/>
            <person name="Li C."/>
            <person name="Ma Q."/>
            <person name="Ju M."/>
            <person name="Zhao R."/>
            <person name="Li G."/>
            <person name="Mu C."/>
            <person name="Tian Q."/>
            <person name="Mei H."/>
            <person name="Zhang T."/>
            <person name="Gao T."/>
            <person name="Zhang H."/>
        </authorList>
    </citation>
    <scope>NUCLEOTIDE SEQUENCE</scope>
    <source>
        <strain evidence="9">G02</strain>
    </source>
</reference>
<evidence type="ECO:0000256" key="3">
    <source>
        <dbReference type="ARBA" id="ARBA00022448"/>
    </source>
</evidence>
<keyword evidence="3" id="KW-0813">Transport</keyword>
<name>A0AAW2WJF9_SESRA</name>
<evidence type="ECO:0000256" key="5">
    <source>
        <dbReference type="ARBA" id="ARBA00022927"/>
    </source>
</evidence>
<dbReference type="GO" id="GO:0043001">
    <property type="term" value="P:Golgi to plasma membrane protein transport"/>
    <property type="evidence" value="ECO:0007669"/>
    <property type="project" value="TreeGrafter"/>
</dbReference>
<dbReference type="Pfam" id="PF09801">
    <property type="entry name" value="SYS1"/>
    <property type="match status" value="1"/>
</dbReference>
<reference evidence="9" key="1">
    <citation type="submission" date="2020-06" db="EMBL/GenBank/DDBJ databases">
        <authorList>
            <person name="Li T."/>
            <person name="Hu X."/>
            <person name="Zhang T."/>
            <person name="Song X."/>
            <person name="Zhang H."/>
            <person name="Dai N."/>
            <person name="Sheng W."/>
            <person name="Hou X."/>
            <person name="Wei L."/>
        </authorList>
    </citation>
    <scope>NUCLEOTIDE SEQUENCE</scope>
    <source>
        <strain evidence="9">G02</strain>
        <tissue evidence="9">Leaf</tissue>
    </source>
</reference>
<organism evidence="9">
    <name type="scientific">Sesamum radiatum</name>
    <name type="common">Black benniseed</name>
    <dbReference type="NCBI Taxonomy" id="300843"/>
    <lineage>
        <taxon>Eukaryota</taxon>
        <taxon>Viridiplantae</taxon>
        <taxon>Streptophyta</taxon>
        <taxon>Embryophyta</taxon>
        <taxon>Tracheophyta</taxon>
        <taxon>Spermatophyta</taxon>
        <taxon>Magnoliopsida</taxon>
        <taxon>eudicotyledons</taxon>
        <taxon>Gunneridae</taxon>
        <taxon>Pentapetalae</taxon>
        <taxon>asterids</taxon>
        <taxon>lamiids</taxon>
        <taxon>Lamiales</taxon>
        <taxon>Pedaliaceae</taxon>
        <taxon>Sesamum</taxon>
    </lineage>
</organism>
<dbReference type="GO" id="GO:0000139">
    <property type="term" value="C:Golgi membrane"/>
    <property type="evidence" value="ECO:0007669"/>
    <property type="project" value="UniProtKB-SubCell"/>
</dbReference>
<dbReference type="EMBL" id="JACGWJ010000001">
    <property type="protein sequence ID" value="KAL0441558.1"/>
    <property type="molecule type" value="Genomic_DNA"/>
</dbReference>
<evidence type="ECO:0000256" key="7">
    <source>
        <dbReference type="ARBA" id="ARBA00023034"/>
    </source>
</evidence>
<dbReference type="GO" id="GO:0034067">
    <property type="term" value="P:protein localization to Golgi apparatus"/>
    <property type="evidence" value="ECO:0007669"/>
    <property type="project" value="TreeGrafter"/>
</dbReference>
<dbReference type="GO" id="GO:0005802">
    <property type="term" value="C:trans-Golgi network"/>
    <property type="evidence" value="ECO:0007669"/>
    <property type="project" value="TreeGrafter"/>
</dbReference>
<keyword evidence="5" id="KW-0653">Protein transport</keyword>
<proteinExistence type="inferred from homology"/>
<dbReference type="InterPro" id="IPR019185">
    <property type="entry name" value="Integral_membrane_SYS1-rel"/>
</dbReference>
<accession>A0AAW2WJF9</accession>
<keyword evidence="4" id="KW-0812">Transmembrane</keyword>